<feature type="region of interest" description="Disordered" evidence="1">
    <location>
        <begin position="1"/>
        <end position="33"/>
    </location>
</feature>
<evidence type="ECO:0000256" key="1">
    <source>
        <dbReference type="SAM" id="MobiDB-lite"/>
    </source>
</evidence>
<feature type="region of interest" description="Disordered" evidence="1">
    <location>
        <begin position="99"/>
        <end position="126"/>
    </location>
</feature>
<evidence type="ECO:0000313" key="3">
    <source>
        <dbReference type="Proteomes" id="UP000327013"/>
    </source>
</evidence>
<name>A0A5N6QII2_9ROSI</name>
<accession>A0A5N6QII2</accession>
<reference evidence="2 3" key="1">
    <citation type="submission" date="2019-06" db="EMBL/GenBank/DDBJ databases">
        <title>A chromosomal-level reference genome of Carpinus fangiana (Coryloideae, Betulaceae).</title>
        <authorList>
            <person name="Yang X."/>
            <person name="Wang Z."/>
            <person name="Zhang L."/>
            <person name="Hao G."/>
            <person name="Liu J."/>
            <person name="Yang Y."/>
        </authorList>
    </citation>
    <scope>NUCLEOTIDE SEQUENCE [LARGE SCALE GENOMIC DNA]</scope>
    <source>
        <strain evidence="2">Cfa_2016G</strain>
        <tissue evidence="2">Leaf</tissue>
    </source>
</reference>
<gene>
    <name evidence="2" type="ORF">FH972_002612</name>
</gene>
<proteinExistence type="predicted"/>
<dbReference type="EMBL" id="CM017321">
    <property type="protein sequence ID" value="KAE7998033.1"/>
    <property type="molecule type" value="Genomic_DNA"/>
</dbReference>
<protein>
    <submittedName>
        <fullName evidence="2">Uncharacterized protein</fullName>
    </submittedName>
</protein>
<sequence length="126" mass="13825">MPKRSHLAQPSETPSPSPTPTTSKRVAGPPSPIHPIHCPRRHCLRHLHPLLCLPEYWVFCNASLRIEAARLQSPSLDSSEYDRIVPLKNTLFVRYSGRGSASDALGVGDGDQSSTTPDDDDLPLYA</sequence>
<evidence type="ECO:0000313" key="2">
    <source>
        <dbReference type="EMBL" id="KAE7998033.1"/>
    </source>
</evidence>
<dbReference type="AlphaFoldDB" id="A0A5N6QII2"/>
<organism evidence="2 3">
    <name type="scientific">Carpinus fangiana</name>
    <dbReference type="NCBI Taxonomy" id="176857"/>
    <lineage>
        <taxon>Eukaryota</taxon>
        <taxon>Viridiplantae</taxon>
        <taxon>Streptophyta</taxon>
        <taxon>Embryophyta</taxon>
        <taxon>Tracheophyta</taxon>
        <taxon>Spermatophyta</taxon>
        <taxon>Magnoliopsida</taxon>
        <taxon>eudicotyledons</taxon>
        <taxon>Gunneridae</taxon>
        <taxon>Pentapetalae</taxon>
        <taxon>rosids</taxon>
        <taxon>fabids</taxon>
        <taxon>Fagales</taxon>
        <taxon>Betulaceae</taxon>
        <taxon>Carpinus</taxon>
    </lineage>
</organism>
<keyword evidence="3" id="KW-1185">Reference proteome</keyword>
<dbReference type="Proteomes" id="UP000327013">
    <property type="component" value="Chromosome 1"/>
</dbReference>
<feature type="compositionally biased region" description="Acidic residues" evidence="1">
    <location>
        <begin position="117"/>
        <end position="126"/>
    </location>
</feature>